<keyword evidence="3" id="KW-0808">Transferase</keyword>
<evidence type="ECO:0000313" key="3">
    <source>
        <dbReference type="EMBL" id="TEB07913.1"/>
    </source>
</evidence>
<sequence>MCPRFGSIFTEPGYSFIEIVFGFCGWEELPAIPETYFTAYGSLFDCLQLTSSDTLFIRGGTSALGLVSIQLAKSIGSTVLATTRNAGKIDLLKKHGADFALLDDGTLAKQLYSLYPDGVTEVLELVGPATLEQSMKFLSHHGIICSTGILGHKGTLENFDPIKVIPNGVYLCSFHSNYPTQEQMNKIFNHIRQYRLKPPISKIFSMGEIADAHLLMESNMANGKIVVAIPE</sequence>
<proteinExistence type="predicted"/>
<dbReference type="EC" id="2.3.1.41" evidence="3"/>
<evidence type="ECO:0000256" key="1">
    <source>
        <dbReference type="ARBA" id="ARBA00022857"/>
    </source>
</evidence>
<evidence type="ECO:0000313" key="4">
    <source>
        <dbReference type="Proteomes" id="UP000298324"/>
    </source>
</evidence>
<protein>
    <submittedName>
        <fullName evidence="3">Phthiocerol synthesis polyketide synthase type I PpsC</fullName>
        <ecNumber evidence="3">2.3.1.41</ecNumber>
    </submittedName>
</protein>
<dbReference type="SUPFAM" id="SSF51735">
    <property type="entry name" value="NAD(P)-binding Rossmann-fold domains"/>
    <property type="match status" value="1"/>
</dbReference>
<gene>
    <name evidence="3" type="primary">ppsC</name>
    <name evidence="3" type="ORF">Psch_01468</name>
</gene>
<keyword evidence="3" id="KW-0012">Acyltransferase</keyword>
<dbReference type="Proteomes" id="UP000298324">
    <property type="component" value="Unassembled WGS sequence"/>
</dbReference>
<name>A0A4Y7RGJ8_9FIRM</name>
<keyword evidence="4" id="KW-1185">Reference proteome</keyword>
<dbReference type="RefSeq" id="WP_190239691.1">
    <property type="nucleotide sequence ID" value="NZ_QFGA01000001.1"/>
</dbReference>
<dbReference type="GO" id="GO:0004315">
    <property type="term" value="F:3-oxoacyl-[acyl-carrier-protein] synthase activity"/>
    <property type="evidence" value="ECO:0007669"/>
    <property type="project" value="UniProtKB-EC"/>
</dbReference>
<dbReference type="Gene3D" id="3.40.50.720">
    <property type="entry name" value="NAD(P)-binding Rossmann-like Domain"/>
    <property type="match status" value="1"/>
</dbReference>
<dbReference type="Gene3D" id="3.90.180.10">
    <property type="entry name" value="Medium-chain alcohol dehydrogenases, catalytic domain"/>
    <property type="match status" value="1"/>
</dbReference>
<organism evidence="3 4">
    <name type="scientific">Pelotomaculum schinkii</name>
    <dbReference type="NCBI Taxonomy" id="78350"/>
    <lineage>
        <taxon>Bacteria</taxon>
        <taxon>Bacillati</taxon>
        <taxon>Bacillota</taxon>
        <taxon>Clostridia</taxon>
        <taxon>Eubacteriales</taxon>
        <taxon>Desulfotomaculaceae</taxon>
        <taxon>Pelotomaculum</taxon>
    </lineage>
</organism>
<keyword evidence="1" id="KW-0521">NADP</keyword>
<dbReference type="AlphaFoldDB" id="A0A4Y7RGJ8"/>
<dbReference type="GO" id="GO:0016491">
    <property type="term" value="F:oxidoreductase activity"/>
    <property type="evidence" value="ECO:0007669"/>
    <property type="project" value="InterPro"/>
</dbReference>
<dbReference type="InterPro" id="IPR020843">
    <property type="entry name" value="ER"/>
</dbReference>
<feature type="domain" description="Enoyl reductase (ER)" evidence="2">
    <location>
        <begin position="6"/>
        <end position="227"/>
    </location>
</feature>
<dbReference type="EMBL" id="QFGA01000001">
    <property type="protein sequence ID" value="TEB07913.1"/>
    <property type="molecule type" value="Genomic_DNA"/>
</dbReference>
<dbReference type="InterPro" id="IPR051603">
    <property type="entry name" value="Zinc-ADH_QOR/CCCR"/>
</dbReference>
<dbReference type="Pfam" id="PF00107">
    <property type="entry name" value="ADH_zinc_N"/>
    <property type="match status" value="1"/>
</dbReference>
<dbReference type="InterPro" id="IPR013149">
    <property type="entry name" value="ADH-like_C"/>
</dbReference>
<reference evidence="3 4" key="1">
    <citation type="journal article" date="2018" name="Environ. Microbiol.">
        <title>Novel energy conservation strategies and behaviour of Pelotomaculum schinkii driving syntrophic propionate catabolism.</title>
        <authorList>
            <person name="Hidalgo-Ahumada C.A.P."/>
            <person name="Nobu M.K."/>
            <person name="Narihiro T."/>
            <person name="Tamaki H."/>
            <person name="Liu W.T."/>
            <person name="Kamagata Y."/>
            <person name="Stams A.J.M."/>
            <person name="Imachi H."/>
            <person name="Sousa D.Z."/>
        </authorList>
    </citation>
    <scope>NUCLEOTIDE SEQUENCE [LARGE SCALE GENOMIC DNA]</scope>
    <source>
        <strain evidence="3 4">HH</strain>
    </source>
</reference>
<dbReference type="PANTHER" id="PTHR44154:SF1">
    <property type="entry name" value="QUINONE OXIDOREDUCTASE"/>
    <property type="match status" value="1"/>
</dbReference>
<evidence type="ECO:0000259" key="2">
    <source>
        <dbReference type="SMART" id="SM00829"/>
    </source>
</evidence>
<dbReference type="InterPro" id="IPR036291">
    <property type="entry name" value="NAD(P)-bd_dom_sf"/>
</dbReference>
<comment type="caution">
    <text evidence="3">The sequence shown here is derived from an EMBL/GenBank/DDBJ whole genome shotgun (WGS) entry which is preliminary data.</text>
</comment>
<dbReference type="PANTHER" id="PTHR44154">
    <property type="entry name" value="QUINONE OXIDOREDUCTASE"/>
    <property type="match status" value="1"/>
</dbReference>
<dbReference type="SMART" id="SM00829">
    <property type="entry name" value="PKS_ER"/>
    <property type="match status" value="1"/>
</dbReference>
<accession>A0A4Y7RGJ8</accession>